<feature type="region of interest" description="Disordered" evidence="2">
    <location>
        <begin position="1"/>
        <end position="182"/>
    </location>
</feature>
<evidence type="ECO:0000256" key="2">
    <source>
        <dbReference type="SAM" id="MobiDB-lite"/>
    </source>
</evidence>
<feature type="compositionally biased region" description="Polar residues" evidence="2">
    <location>
        <begin position="648"/>
        <end position="658"/>
    </location>
</feature>
<feature type="compositionally biased region" description="Polar residues" evidence="2">
    <location>
        <begin position="449"/>
        <end position="461"/>
    </location>
</feature>
<feature type="region of interest" description="Disordered" evidence="2">
    <location>
        <begin position="783"/>
        <end position="865"/>
    </location>
</feature>
<sequence>MHEGQGKKGQVGADHGHGGAGVEQGGNVEDDDDDVAPDDPKDVDFADDPAVVDIESGTEDDSLALPPPDKRKVSAISAAPAGPRTRSKASKATPSRGARPSATSAKPGQRQSRESPTKGETGQTTRTRSKKASRKTSGERVAESDDADDQQYRGRSRKASRDDQAKWPFSKPSSEGRPPPLWLFDRADDPKNLAALLSKMRDLEDARKVRVLNTKDLGDYDCIQCARSQTECTVGHKTKTCEPCGMRNWKCLIALHPDYEFADLIDNLDFNINTLVITMLSTQSALESSVSRMDELLQRMTDLEDSVDEVVEEFRRTLDPASPASQAGPSRRRRDSSSVIPLPITLPLPVSAPMSGRKRKKQAADSADDSDQSPAPSKKRFGKPEVLITTRPKDIVAAENVKPTSTPVRVSAATSTSRRAPSTKNASSPSLPGKESTPKPGALIKHAPTSRSQVPHEQATPTPAAKQKKNVDVVVDTPVAQARIAGAPALKPASRRASAPAPPHVPTRKGKERPPMAEPPLSQRHLQSVSASGDEEGEESDQYEYVEEEVEEWVTEDEEPGQQDDAGEYCLDVLGDTVPAPVPRAESLFDDTQLSTTGGQPSAITATPRSPTVPSDRSSVTMSRAPHAPMADKALEDPPAAWGGAPTYPSTSSRTPAPTQDVEDRGHAELGSVKPTPPLVNELDLNIRTMAQAVFGNNAAITAMEQRLTGLERRIDMFEGTLGRVETNFRQHDDLFKLMTHCMNQAATTGFPITVPVPGPTASPSSSTSAFSTVAPHLNMFRTGPVPTPSPVYPPPPSYAPDGGGSGLTFLEQALYRDMGSSEAGPSSIHRERTARARPSEPPQGAASEASPSNAGGDLQAEQQS</sequence>
<feature type="compositionally biased region" description="Polar residues" evidence="2">
    <location>
        <begin position="101"/>
        <end position="110"/>
    </location>
</feature>
<gene>
    <name evidence="3" type="ORF">OH76DRAFT_1491006</name>
</gene>
<feature type="compositionally biased region" description="Acidic residues" evidence="2">
    <location>
        <begin position="28"/>
        <end position="37"/>
    </location>
</feature>
<feature type="compositionally biased region" description="Pro residues" evidence="2">
    <location>
        <begin position="786"/>
        <end position="799"/>
    </location>
</feature>
<keyword evidence="1" id="KW-0175">Coiled coil</keyword>
<feature type="compositionally biased region" description="Low complexity" evidence="2">
    <location>
        <begin position="487"/>
        <end position="499"/>
    </location>
</feature>
<evidence type="ECO:0000313" key="3">
    <source>
        <dbReference type="EMBL" id="RDX39577.1"/>
    </source>
</evidence>
<dbReference type="OrthoDB" id="2766042at2759"/>
<feature type="region of interest" description="Disordered" evidence="2">
    <location>
        <begin position="485"/>
        <end position="567"/>
    </location>
</feature>
<name>A0A371CH14_9APHY</name>
<evidence type="ECO:0000313" key="4">
    <source>
        <dbReference type="Proteomes" id="UP000256964"/>
    </source>
</evidence>
<organism evidence="3 4">
    <name type="scientific">Lentinus brumalis</name>
    <dbReference type="NCBI Taxonomy" id="2498619"/>
    <lineage>
        <taxon>Eukaryota</taxon>
        <taxon>Fungi</taxon>
        <taxon>Dikarya</taxon>
        <taxon>Basidiomycota</taxon>
        <taxon>Agaricomycotina</taxon>
        <taxon>Agaricomycetes</taxon>
        <taxon>Polyporales</taxon>
        <taxon>Polyporaceae</taxon>
        <taxon>Lentinus</taxon>
    </lineage>
</organism>
<keyword evidence="4" id="KW-1185">Reference proteome</keyword>
<feature type="region of interest" description="Disordered" evidence="2">
    <location>
        <begin position="592"/>
        <end position="679"/>
    </location>
</feature>
<accession>A0A371CH14</accession>
<evidence type="ECO:0000256" key="1">
    <source>
        <dbReference type="SAM" id="Coils"/>
    </source>
</evidence>
<feature type="coiled-coil region" evidence="1">
    <location>
        <begin position="286"/>
        <end position="313"/>
    </location>
</feature>
<evidence type="ECO:0008006" key="5">
    <source>
        <dbReference type="Google" id="ProtNLM"/>
    </source>
</evidence>
<reference evidence="3 4" key="1">
    <citation type="journal article" date="2018" name="Biotechnol. Biofuels">
        <title>Integrative visual omics of the white-rot fungus Polyporus brumalis exposes the biotechnological potential of its oxidative enzymes for delignifying raw plant biomass.</title>
        <authorList>
            <person name="Miyauchi S."/>
            <person name="Rancon A."/>
            <person name="Drula E."/>
            <person name="Hage H."/>
            <person name="Chaduli D."/>
            <person name="Favel A."/>
            <person name="Grisel S."/>
            <person name="Henrissat B."/>
            <person name="Herpoel-Gimbert I."/>
            <person name="Ruiz-Duenas F.J."/>
            <person name="Chevret D."/>
            <person name="Hainaut M."/>
            <person name="Lin J."/>
            <person name="Wang M."/>
            <person name="Pangilinan J."/>
            <person name="Lipzen A."/>
            <person name="Lesage-Meessen L."/>
            <person name="Navarro D."/>
            <person name="Riley R."/>
            <person name="Grigoriev I.V."/>
            <person name="Zhou S."/>
            <person name="Raouche S."/>
            <person name="Rosso M.N."/>
        </authorList>
    </citation>
    <scope>NUCLEOTIDE SEQUENCE [LARGE SCALE GENOMIC DNA]</scope>
    <source>
        <strain evidence="3 4">BRFM 1820</strain>
    </source>
</reference>
<feature type="compositionally biased region" description="Basic and acidic residues" evidence="2">
    <location>
        <begin position="829"/>
        <end position="839"/>
    </location>
</feature>
<proteinExistence type="predicted"/>
<feature type="compositionally biased region" description="Low complexity" evidence="2">
    <location>
        <begin position="337"/>
        <end position="351"/>
    </location>
</feature>
<protein>
    <recommendedName>
        <fullName evidence="5">Zn(2)-C6 fungal-type domain-containing protein</fullName>
    </recommendedName>
</protein>
<feature type="compositionally biased region" description="Acidic residues" evidence="2">
    <location>
        <begin position="533"/>
        <end position="567"/>
    </location>
</feature>
<feature type="compositionally biased region" description="Polar residues" evidence="2">
    <location>
        <begin position="592"/>
        <end position="622"/>
    </location>
</feature>
<dbReference type="Proteomes" id="UP000256964">
    <property type="component" value="Unassembled WGS sequence"/>
</dbReference>
<dbReference type="AlphaFoldDB" id="A0A371CH14"/>
<dbReference type="EMBL" id="KZ857739">
    <property type="protein sequence ID" value="RDX39577.1"/>
    <property type="molecule type" value="Genomic_DNA"/>
</dbReference>
<feature type="region of interest" description="Disordered" evidence="2">
    <location>
        <begin position="315"/>
        <end position="471"/>
    </location>
</feature>
<feature type="compositionally biased region" description="Low complexity" evidence="2">
    <location>
        <begin position="408"/>
        <end position="420"/>
    </location>
</feature>